<evidence type="ECO:0000313" key="3">
    <source>
        <dbReference type="Proteomes" id="UP001168877"/>
    </source>
</evidence>
<feature type="compositionally biased region" description="Polar residues" evidence="1">
    <location>
        <begin position="252"/>
        <end position="264"/>
    </location>
</feature>
<dbReference type="AlphaFoldDB" id="A0AA39RWH7"/>
<dbReference type="Proteomes" id="UP001168877">
    <property type="component" value="Unassembled WGS sequence"/>
</dbReference>
<keyword evidence="3" id="KW-1185">Reference proteome</keyword>
<proteinExistence type="predicted"/>
<organism evidence="2 3">
    <name type="scientific">Acer saccharum</name>
    <name type="common">Sugar maple</name>
    <dbReference type="NCBI Taxonomy" id="4024"/>
    <lineage>
        <taxon>Eukaryota</taxon>
        <taxon>Viridiplantae</taxon>
        <taxon>Streptophyta</taxon>
        <taxon>Embryophyta</taxon>
        <taxon>Tracheophyta</taxon>
        <taxon>Spermatophyta</taxon>
        <taxon>Magnoliopsida</taxon>
        <taxon>eudicotyledons</taxon>
        <taxon>Gunneridae</taxon>
        <taxon>Pentapetalae</taxon>
        <taxon>rosids</taxon>
        <taxon>malvids</taxon>
        <taxon>Sapindales</taxon>
        <taxon>Sapindaceae</taxon>
        <taxon>Hippocastanoideae</taxon>
        <taxon>Acereae</taxon>
        <taxon>Acer</taxon>
    </lineage>
</organism>
<feature type="compositionally biased region" description="Polar residues" evidence="1">
    <location>
        <begin position="274"/>
        <end position="293"/>
    </location>
</feature>
<dbReference type="PANTHER" id="PTHR47481:SF43">
    <property type="entry name" value="RETROTRANSPOSON COPIA-LIKE N-TERMINAL DOMAIN-CONTAINING PROTEIN"/>
    <property type="match status" value="1"/>
</dbReference>
<comment type="caution">
    <text evidence="2">The sequence shown here is derived from an EMBL/GenBank/DDBJ whole genome shotgun (WGS) entry which is preliminary data.</text>
</comment>
<name>A0AA39RWH7_ACESA</name>
<evidence type="ECO:0000313" key="2">
    <source>
        <dbReference type="EMBL" id="KAK0581557.1"/>
    </source>
</evidence>
<sequence>MAPPSPTATASTSASISSAPIPQVTLMGSHNNTQPSSSLIAINSTQVPIKLTKGGNYAAWRSQFENLFFGYGLMGYLDGTLPCPLASISTTSETAGPDSDRTNPNPAYHLWLRQDRLLLHAIQVSCMGAAQSIVTRSTTSAQAWEKLEIAYANRSNTRKLGLLDSLTNVSLEDKSVADYMQGIKTIIDNLELIGHSVDDGAVVIHTLNGLGTAYMPLASAIRARDTPISFEELYDKLLDHEAFLRRDETKKQSTPITAQFTQRTFNRRGRGQQGPHSHNTGQHQFFSHNNPHG</sequence>
<reference evidence="2" key="2">
    <citation type="submission" date="2023-06" db="EMBL/GenBank/DDBJ databases">
        <authorList>
            <person name="Swenson N.G."/>
            <person name="Wegrzyn J.L."/>
            <person name="Mcevoy S.L."/>
        </authorList>
    </citation>
    <scope>NUCLEOTIDE SEQUENCE</scope>
    <source>
        <strain evidence="2">NS2018</strain>
        <tissue evidence="2">Leaf</tissue>
    </source>
</reference>
<feature type="region of interest" description="Disordered" evidence="1">
    <location>
        <begin position="249"/>
        <end position="293"/>
    </location>
</feature>
<reference evidence="2" key="1">
    <citation type="journal article" date="2022" name="Plant J.">
        <title>Strategies of tolerance reflected in two North American maple genomes.</title>
        <authorList>
            <person name="McEvoy S.L."/>
            <person name="Sezen U.U."/>
            <person name="Trouern-Trend A."/>
            <person name="McMahon S.M."/>
            <person name="Schaberg P.G."/>
            <person name="Yang J."/>
            <person name="Wegrzyn J.L."/>
            <person name="Swenson N.G."/>
        </authorList>
    </citation>
    <scope>NUCLEOTIDE SEQUENCE</scope>
    <source>
        <strain evidence="2">NS2018</strain>
    </source>
</reference>
<dbReference type="Pfam" id="PF14223">
    <property type="entry name" value="Retrotran_gag_2"/>
    <property type="match status" value="1"/>
</dbReference>
<evidence type="ECO:0000256" key="1">
    <source>
        <dbReference type="SAM" id="MobiDB-lite"/>
    </source>
</evidence>
<accession>A0AA39RWH7</accession>
<dbReference type="EMBL" id="JAUESC010000384">
    <property type="protein sequence ID" value="KAK0581557.1"/>
    <property type="molecule type" value="Genomic_DNA"/>
</dbReference>
<protein>
    <recommendedName>
        <fullName evidence="4">Retrotransposon Copia-like N-terminal domain-containing protein</fullName>
    </recommendedName>
</protein>
<gene>
    <name evidence="2" type="ORF">LWI29_015103</name>
</gene>
<dbReference type="PANTHER" id="PTHR47481">
    <property type="match status" value="1"/>
</dbReference>
<evidence type="ECO:0008006" key="4">
    <source>
        <dbReference type="Google" id="ProtNLM"/>
    </source>
</evidence>